<dbReference type="Pfam" id="PF03471">
    <property type="entry name" value="CorC_HlyC"/>
    <property type="match status" value="1"/>
</dbReference>
<dbReference type="EMBL" id="CP036316">
    <property type="protein sequence ID" value="QDT66050.1"/>
    <property type="molecule type" value="Genomic_DNA"/>
</dbReference>
<dbReference type="GO" id="GO:0005886">
    <property type="term" value="C:plasma membrane"/>
    <property type="evidence" value="ECO:0007669"/>
    <property type="project" value="TreeGrafter"/>
</dbReference>
<accession>A0A517TCG2</accession>
<dbReference type="Pfam" id="PF01595">
    <property type="entry name" value="CNNM"/>
    <property type="match status" value="1"/>
</dbReference>
<evidence type="ECO:0000313" key="7">
    <source>
        <dbReference type="Proteomes" id="UP000319976"/>
    </source>
</evidence>
<dbReference type="SUPFAM" id="SSF54631">
    <property type="entry name" value="CBS-domain pair"/>
    <property type="match status" value="1"/>
</dbReference>
<feature type="transmembrane region" description="Helical" evidence="4">
    <location>
        <begin position="70"/>
        <end position="93"/>
    </location>
</feature>
<keyword evidence="7" id="KW-1185">Reference proteome</keyword>
<organism evidence="6 7">
    <name type="scientific">Calycomorphotria hydatis</name>
    <dbReference type="NCBI Taxonomy" id="2528027"/>
    <lineage>
        <taxon>Bacteria</taxon>
        <taxon>Pseudomonadati</taxon>
        <taxon>Planctomycetota</taxon>
        <taxon>Planctomycetia</taxon>
        <taxon>Planctomycetales</taxon>
        <taxon>Planctomycetaceae</taxon>
        <taxon>Calycomorphotria</taxon>
    </lineage>
</organism>
<keyword evidence="1" id="KW-0677">Repeat</keyword>
<keyword evidence="3 4" id="KW-1133">Transmembrane helix</keyword>
<dbReference type="SUPFAM" id="SSF56176">
    <property type="entry name" value="FAD-binding/transporter-associated domain-like"/>
    <property type="match status" value="1"/>
</dbReference>
<dbReference type="PANTHER" id="PTHR22777:SF17">
    <property type="entry name" value="UPF0053 PROTEIN SLL0260"/>
    <property type="match status" value="1"/>
</dbReference>
<dbReference type="SMART" id="SM01091">
    <property type="entry name" value="CorC_HlyC"/>
    <property type="match status" value="1"/>
</dbReference>
<evidence type="ECO:0000256" key="2">
    <source>
        <dbReference type="ARBA" id="ARBA00023122"/>
    </source>
</evidence>
<dbReference type="InterPro" id="IPR016169">
    <property type="entry name" value="FAD-bd_PCMH_sub2"/>
</dbReference>
<dbReference type="InterPro" id="IPR046342">
    <property type="entry name" value="CBS_dom_sf"/>
</dbReference>
<evidence type="ECO:0000256" key="3">
    <source>
        <dbReference type="PROSITE-ProRule" id="PRU01193"/>
    </source>
</evidence>
<protein>
    <recommendedName>
        <fullName evidence="5">CNNM transmembrane domain-containing protein</fullName>
    </recommendedName>
</protein>
<gene>
    <name evidence="6" type="ORF">V22_33140</name>
</gene>
<evidence type="ECO:0000256" key="4">
    <source>
        <dbReference type="SAM" id="Phobius"/>
    </source>
</evidence>
<reference evidence="6 7" key="1">
    <citation type="submission" date="2019-02" db="EMBL/GenBank/DDBJ databases">
        <title>Deep-cultivation of Planctomycetes and their phenomic and genomic characterization uncovers novel biology.</title>
        <authorList>
            <person name="Wiegand S."/>
            <person name="Jogler M."/>
            <person name="Boedeker C."/>
            <person name="Pinto D."/>
            <person name="Vollmers J."/>
            <person name="Rivas-Marin E."/>
            <person name="Kohn T."/>
            <person name="Peeters S.H."/>
            <person name="Heuer A."/>
            <person name="Rast P."/>
            <person name="Oberbeckmann S."/>
            <person name="Bunk B."/>
            <person name="Jeske O."/>
            <person name="Meyerdierks A."/>
            <person name="Storesund J.E."/>
            <person name="Kallscheuer N."/>
            <person name="Luecker S."/>
            <person name="Lage O.M."/>
            <person name="Pohl T."/>
            <person name="Merkel B.J."/>
            <person name="Hornburger P."/>
            <person name="Mueller R.-W."/>
            <person name="Bruemmer F."/>
            <person name="Labrenz M."/>
            <person name="Spormann A.M."/>
            <person name="Op den Camp H."/>
            <person name="Overmann J."/>
            <person name="Amann R."/>
            <person name="Jetten M.S.M."/>
            <person name="Mascher T."/>
            <person name="Medema M.H."/>
            <person name="Devos D.P."/>
            <person name="Kaster A.-K."/>
            <person name="Ovreas L."/>
            <person name="Rohde M."/>
            <person name="Galperin M.Y."/>
            <person name="Jogler C."/>
        </authorList>
    </citation>
    <scope>NUCLEOTIDE SEQUENCE [LARGE SCALE GENOMIC DNA]</scope>
    <source>
        <strain evidence="6 7">V22</strain>
    </source>
</reference>
<dbReference type="InterPro" id="IPR002550">
    <property type="entry name" value="CNNM"/>
</dbReference>
<dbReference type="InterPro" id="IPR036318">
    <property type="entry name" value="FAD-bd_PCMH-like_sf"/>
</dbReference>
<dbReference type="Gene3D" id="3.10.580.10">
    <property type="entry name" value="CBS-domain"/>
    <property type="match status" value="1"/>
</dbReference>
<dbReference type="PROSITE" id="PS51846">
    <property type="entry name" value="CNNM"/>
    <property type="match status" value="1"/>
</dbReference>
<dbReference type="Gene3D" id="3.30.465.10">
    <property type="match status" value="1"/>
</dbReference>
<feature type="transmembrane region" description="Helical" evidence="4">
    <location>
        <begin position="99"/>
        <end position="119"/>
    </location>
</feature>
<name>A0A517TCG2_9PLAN</name>
<feature type="transmembrane region" description="Helical" evidence="4">
    <location>
        <begin position="12"/>
        <end position="38"/>
    </location>
</feature>
<keyword evidence="3 4" id="KW-0812">Transmembrane</keyword>
<dbReference type="InterPro" id="IPR005170">
    <property type="entry name" value="Transptr-assoc_dom"/>
</dbReference>
<sequence length="430" mass="47453">MIEFLEATSLWLPGAVAMAVLIGASGFFSSSETALFFLSPTELRAMRVGSSGDRVASQLMADPNRVLTAILFWNLLINLTYFVVSVVVAARLARAGLTAQAGLFGVAGLATIIVFGEVFPKSIAVVFRRQLASIVAWPLALSIRVLDPVTPALAEIAESLRRAFWPKLVAEPFLRAEDLENAVDALTVRDEITAAERQVIHNALDLSEIYAEEAMWPRGTYLTLPEPIRWSDFDGKLPRGGFVALRDGDTSEVERIIPLTDLVDVSEPLERRAVRLTHVPWCATLSDVLEQLVPTGGAASVINEYGETIGILMLEDIVDTVLAREASRARRLLEREPIIELNDGLLHVEAVISVRDLWRRLEIPFQQEEDANITLGGFLSEQLGRIPHKSDRVYWEGYEFRVIDATKRGVKRVAVLKMEPPASTEEGGQS</sequence>
<feature type="domain" description="CNNM transmembrane" evidence="5">
    <location>
        <begin position="7"/>
        <end position="196"/>
    </location>
</feature>
<dbReference type="AlphaFoldDB" id="A0A517TCG2"/>
<dbReference type="KEGG" id="chya:V22_33140"/>
<dbReference type="RefSeq" id="WP_145264838.1">
    <property type="nucleotide sequence ID" value="NZ_CP036316.1"/>
</dbReference>
<evidence type="ECO:0000313" key="6">
    <source>
        <dbReference type="EMBL" id="QDT66050.1"/>
    </source>
</evidence>
<dbReference type="Proteomes" id="UP000319976">
    <property type="component" value="Chromosome"/>
</dbReference>
<evidence type="ECO:0000259" key="5">
    <source>
        <dbReference type="PROSITE" id="PS51846"/>
    </source>
</evidence>
<keyword evidence="2" id="KW-0129">CBS domain</keyword>
<dbReference type="Gene3D" id="3.90.1280.20">
    <property type="match status" value="1"/>
</dbReference>
<dbReference type="PANTHER" id="PTHR22777">
    <property type="entry name" value="HEMOLYSIN-RELATED"/>
    <property type="match status" value="1"/>
</dbReference>
<evidence type="ECO:0000256" key="1">
    <source>
        <dbReference type="ARBA" id="ARBA00022737"/>
    </source>
</evidence>
<keyword evidence="3 4" id="KW-0472">Membrane</keyword>
<dbReference type="GO" id="GO:0050660">
    <property type="term" value="F:flavin adenine dinucleotide binding"/>
    <property type="evidence" value="ECO:0007669"/>
    <property type="project" value="InterPro"/>
</dbReference>
<proteinExistence type="predicted"/>
<dbReference type="OrthoDB" id="235333at2"/>